<dbReference type="PROSITE" id="PS50082">
    <property type="entry name" value="WD_REPEATS_2"/>
    <property type="match status" value="1"/>
</dbReference>
<keyword evidence="1" id="KW-0853">WD repeat</keyword>
<dbReference type="SUPFAM" id="SSF50978">
    <property type="entry name" value="WD40 repeat-like"/>
    <property type="match status" value="1"/>
</dbReference>
<dbReference type="Proteomes" id="UP000023152">
    <property type="component" value="Unassembled WGS sequence"/>
</dbReference>
<sequence length="185" mass="20917">FQKKNKIKKKLDSILWDGSTGDKVHQFQHKKDVKCLDFSNDASKLATGGREEIVRVFDLNKFVAMIETVPYPSTISTPVSTYSGVFFFFKKKNPIYTYHYYAKEVTKQSSVLHFVVSKMPSNARTGGDDVSHKISTGKASVERVSFGSADNPNSIWFTNFKQNGVYVWDIRTPSTSGTYVPTNDF</sequence>
<evidence type="ECO:0000313" key="2">
    <source>
        <dbReference type="EMBL" id="ETO16429.1"/>
    </source>
</evidence>
<comment type="caution">
    <text evidence="2">The sequence shown here is derived from an EMBL/GenBank/DDBJ whole genome shotgun (WGS) entry which is preliminary data.</text>
</comment>
<dbReference type="Gene3D" id="2.130.10.10">
    <property type="entry name" value="YVTN repeat-like/Quinoprotein amine dehydrogenase"/>
    <property type="match status" value="1"/>
</dbReference>
<reference evidence="2 3" key="1">
    <citation type="journal article" date="2013" name="Curr. Biol.">
        <title>The Genome of the Foraminiferan Reticulomyxa filosa.</title>
        <authorList>
            <person name="Glockner G."/>
            <person name="Hulsmann N."/>
            <person name="Schleicher M."/>
            <person name="Noegel A.A."/>
            <person name="Eichinger L."/>
            <person name="Gallinger C."/>
            <person name="Pawlowski J."/>
            <person name="Sierra R."/>
            <person name="Euteneuer U."/>
            <person name="Pillet L."/>
            <person name="Moustafa A."/>
            <person name="Platzer M."/>
            <person name="Groth M."/>
            <person name="Szafranski K."/>
            <person name="Schliwa M."/>
        </authorList>
    </citation>
    <scope>NUCLEOTIDE SEQUENCE [LARGE SCALE GENOMIC DNA]</scope>
</reference>
<dbReference type="InterPro" id="IPR015943">
    <property type="entry name" value="WD40/YVTN_repeat-like_dom_sf"/>
</dbReference>
<keyword evidence="3" id="KW-1185">Reference proteome</keyword>
<dbReference type="AlphaFoldDB" id="X6MRL0"/>
<dbReference type="SMART" id="SM00320">
    <property type="entry name" value="WD40"/>
    <property type="match status" value="1"/>
</dbReference>
<proteinExistence type="predicted"/>
<dbReference type="EMBL" id="ASPP01018269">
    <property type="protein sequence ID" value="ETO16429.1"/>
    <property type="molecule type" value="Genomic_DNA"/>
</dbReference>
<feature type="non-terminal residue" evidence="2">
    <location>
        <position position="1"/>
    </location>
</feature>
<accession>X6MRL0</accession>
<name>X6MRL0_RETFI</name>
<organism evidence="2 3">
    <name type="scientific">Reticulomyxa filosa</name>
    <dbReference type="NCBI Taxonomy" id="46433"/>
    <lineage>
        <taxon>Eukaryota</taxon>
        <taxon>Sar</taxon>
        <taxon>Rhizaria</taxon>
        <taxon>Retaria</taxon>
        <taxon>Foraminifera</taxon>
        <taxon>Monothalamids</taxon>
        <taxon>Reticulomyxidae</taxon>
        <taxon>Reticulomyxa</taxon>
    </lineage>
</organism>
<evidence type="ECO:0000313" key="3">
    <source>
        <dbReference type="Proteomes" id="UP000023152"/>
    </source>
</evidence>
<gene>
    <name evidence="2" type="ORF">RFI_20910</name>
</gene>
<protein>
    <submittedName>
        <fullName evidence="2">Uncharacterized protein</fullName>
    </submittedName>
</protein>
<dbReference type="InterPro" id="IPR036322">
    <property type="entry name" value="WD40_repeat_dom_sf"/>
</dbReference>
<feature type="repeat" description="WD" evidence="1">
    <location>
        <begin position="26"/>
        <end position="60"/>
    </location>
</feature>
<dbReference type="InterPro" id="IPR001680">
    <property type="entry name" value="WD40_rpt"/>
</dbReference>
<evidence type="ECO:0000256" key="1">
    <source>
        <dbReference type="PROSITE-ProRule" id="PRU00221"/>
    </source>
</evidence>
<dbReference type="OrthoDB" id="200206at2759"/>
<feature type="non-terminal residue" evidence="2">
    <location>
        <position position="185"/>
    </location>
</feature>